<comment type="subcellular location">
    <subcellularLocation>
        <location evidence="1">Endomembrane system</location>
        <topology evidence="1">Multi-pass membrane protein</topology>
    </subcellularLocation>
</comment>
<dbReference type="SUPFAM" id="SSF50156">
    <property type="entry name" value="PDZ domain-like"/>
    <property type="match status" value="1"/>
</dbReference>
<dbReference type="Pfam" id="PF02163">
    <property type="entry name" value="Peptidase_M50"/>
    <property type="match status" value="1"/>
</dbReference>
<keyword evidence="7" id="KW-0378">Hydrolase</keyword>
<dbReference type="GO" id="GO:0012505">
    <property type="term" value="C:endomembrane system"/>
    <property type="evidence" value="ECO:0007669"/>
    <property type="project" value="UniProtKB-SubCell"/>
</dbReference>
<reference evidence="8" key="2">
    <citation type="submission" date="2020-03" db="EMBL/GenBank/DDBJ databases">
        <title>Complete Genome Sequences of Extremely Thermoacidophilic, Metal-Mobilizing Type-Strain Members of the Archaeal Family Sulfolobaceae: Acidianus brierleyi DSM-1651T, Acidianus sulfidivorans DSM-18786T, Metallosphaera hakonensis DSM-7519T, and Metallosphaera prunae DSM-10039T.</title>
        <authorList>
            <person name="Counts J.A."/>
            <person name="Kelly R.M."/>
        </authorList>
    </citation>
    <scope>NUCLEOTIDE SEQUENCE [LARGE SCALE GENOMIC DNA]</scope>
    <source>
        <strain evidence="8">HO1-1</strain>
    </source>
</reference>
<evidence type="ECO:0000256" key="5">
    <source>
        <dbReference type="SAM" id="Phobius"/>
    </source>
</evidence>
<feature type="transmembrane region" description="Helical" evidence="5">
    <location>
        <begin position="6"/>
        <end position="25"/>
    </location>
</feature>
<dbReference type="Proteomes" id="UP000247586">
    <property type="component" value="Chromosome"/>
</dbReference>
<dbReference type="GO" id="GO:0005737">
    <property type="term" value="C:cytoplasm"/>
    <property type="evidence" value="ECO:0007669"/>
    <property type="project" value="TreeGrafter"/>
</dbReference>
<gene>
    <name evidence="7" type="ORF">DFR87_07660</name>
</gene>
<evidence type="ECO:0000256" key="3">
    <source>
        <dbReference type="ARBA" id="ARBA00022989"/>
    </source>
</evidence>
<reference evidence="8" key="3">
    <citation type="submission" date="2020-03" db="EMBL/GenBank/DDBJ databases">
        <title>Sequencing and Assembly of Multiple Reported Metal-Biooxidizing Members of the Extremely Thermoacidophilic Archaeal Family Sulfolobaceae.</title>
        <authorList>
            <person name="Counts J.A."/>
            <person name="Kelly R.M."/>
        </authorList>
    </citation>
    <scope>NUCLEOTIDE SEQUENCE [LARGE SCALE GENOMIC DNA]</scope>
    <source>
        <strain evidence="8">HO1-1</strain>
    </source>
</reference>
<feature type="domain" description="Peptidase M50" evidence="6">
    <location>
        <begin position="114"/>
        <end position="343"/>
    </location>
</feature>
<dbReference type="KEGG" id="mhk:DFR87_07660"/>
<feature type="transmembrane region" description="Helical" evidence="5">
    <location>
        <begin position="331"/>
        <end position="352"/>
    </location>
</feature>
<keyword evidence="2 5" id="KW-0812">Transmembrane</keyword>
<evidence type="ECO:0000259" key="6">
    <source>
        <dbReference type="Pfam" id="PF02163"/>
    </source>
</evidence>
<dbReference type="GO" id="GO:0004222">
    <property type="term" value="F:metalloendopeptidase activity"/>
    <property type="evidence" value="ECO:0007669"/>
    <property type="project" value="InterPro"/>
</dbReference>
<dbReference type="GO" id="GO:0016020">
    <property type="term" value="C:membrane"/>
    <property type="evidence" value="ECO:0007669"/>
    <property type="project" value="InterPro"/>
</dbReference>
<evidence type="ECO:0000256" key="1">
    <source>
        <dbReference type="ARBA" id="ARBA00004127"/>
    </source>
</evidence>
<keyword evidence="7" id="KW-0482">Metalloprotease</keyword>
<organism evidence="7 8">
    <name type="scientific">Metallosphaera hakonensis JCM 8857 = DSM 7519</name>
    <dbReference type="NCBI Taxonomy" id="1293036"/>
    <lineage>
        <taxon>Archaea</taxon>
        <taxon>Thermoproteota</taxon>
        <taxon>Thermoprotei</taxon>
        <taxon>Sulfolobales</taxon>
        <taxon>Sulfolobaceae</taxon>
        <taxon>Metallosphaera</taxon>
    </lineage>
</organism>
<accession>A0A2U9IUC2</accession>
<feature type="transmembrane region" description="Helical" evidence="5">
    <location>
        <begin position="65"/>
        <end position="90"/>
    </location>
</feature>
<dbReference type="PRINTS" id="PR01000">
    <property type="entry name" value="SREBPS2PTASE"/>
</dbReference>
<feature type="transmembrane region" description="Helical" evidence="5">
    <location>
        <begin position="287"/>
        <end position="311"/>
    </location>
</feature>
<dbReference type="PANTHER" id="PTHR13325">
    <property type="entry name" value="PROTEASE M50 MEMBRANE-BOUND TRANSCRIPTION FACTOR SITE 2 PROTEASE"/>
    <property type="match status" value="1"/>
</dbReference>
<dbReference type="OrthoDB" id="15212at2157"/>
<dbReference type="EMBL" id="CP029287">
    <property type="protein sequence ID" value="AWR99582.1"/>
    <property type="molecule type" value="Genomic_DNA"/>
</dbReference>
<proteinExistence type="predicted"/>
<keyword evidence="4 5" id="KW-0472">Membrane</keyword>
<keyword evidence="3 5" id="KW-1133">Transmembrane helix</keyword>
<evidence type="ECO:0000256" key="2">
    <source>
        <dbReference type="ARBA" id="ARBA00022692"/>
    </source>
</evidence>
<sequence>MSATVNFFLGLIAFWAIVLALRNYLSKKGFTVYPLFLMWKRETRDQWLPRLANSKGFKIFEIASVILAIISMAGGVFLILSALSALLIPAKASSVKLEPIIPGVTVGLDQAPYILFSIGVSVLVHELMHAISSTSNKVPVKGGGVILLGFFPGAFVEPDENSFMSSTLSSKLKIVSAGIAINLILAGIFFPLAVYLPSLLSQGIYIDGVIPNSAAYNASIHGGYVLESVNGIRVTTPSQLKAILDNGTRYTLGLITPHGLETINVTSQSHFLGVYISYYYSPLVYPFLSFFLWMFIVNFSLALLNGAPLIITDGGKIFTEILKRFHVSENVSMAIQGLLVLLLIIAISMSFIPQ</sequence>
<evidence type="ECO:0000313" key="7">
    <source>
        <dbReference type="EMBL" id="AWR99582.1"/>
    </source>
</evidence>
<keyword evidence="8" id="KW-1185">Reference proteome</keyword>
<dbReference type="PANTHER" id="PTHR13325:SF3">
    <property type="entry name" value="MEMBRANE-BOUND TRANSCRIPTION FACTOR SITE-2 PROTEASE"/>
    <property type="match status" value="1"/>
</dbReference>
<dbReference type="InterPro" id="IPR036034">
    <property type="entry name" value="PDZ_sf"/>
</dbReference>
<dbReference type="Gene3D" id="2.30.42.10">
    <property type="match status" value="1"/>
</dbReference>
<dbReference type="RefSeq" id="WP_054836051.1">
    <property type="nucleotide sequence ID" value="NZ_BBBA01000001.1"/>
</dbReference>
<reference evidence="7 8" key="1">
    <citation type="submission" date="2018-05" db="EMBL/GenBank/DDBJ databases">
        <title>Complete Genome Sequences of Extremely Thermoacidophilic, Metal-Mobilizing Type-Strain Members of the Archaeal Family Sulfolobaceae: Acidianus brierleyi DSM-1651T, Acidianus sulfidivorans DSM-18786T, Metallosphaera hakonensis DSM-7519T, and Metallosphaera prunae DSM-10039T.</title>
        <authorList>
            <person name="Counts J.A."/>
            <person name="Kelly R.M."/>
        </authorList>
    </citation>
    <scope>NUCLEOTIDE SEQUENCE [LARGE SCALE GENOMIC DNA]</scope>
    <source>
        <strain evidence="7 8">HO1-1</strain>
    </source>
</reference>
<dbReference type="InterPro" id="IPR001193">
    <property type="entry name" value="MBTPS2"/>
</dbReference>
<dbReference type="GeneID" id="36835208"/>
<name>A0A2U9IUC2_9CREN</name>
<keyword evidence="7" id="KW-0645">Protease</keyword>
<dbReference type="AlphaFoldDB" id="A0A2U9IUC2"/>
<dbReference type="GO" id="GO:0031293">
    <property type="term" value="P:membrane protein intracellular domain proteolysis"/>
    <property type="evidence" value="ECO:0007669"/>
    <property type="project" value="TreeGrafter"/>
</dbReference>
<evidence type="ECO:0000256" key="4">
    <source>
        <dbReference type="ARBA" id="ARBA00023136"/>
    </source>
</evidence>
<dbReference type="InterPro" id="IPR008915">
    <property type="entry name" value="Peptidase_M50"/>
</dbReference>
<dbReference type="STRING" id="1293036.GCA_001315825_00194"/>
<evidence type="ECO:0000313" key="8">
    <source>
        <dbReference type="Proteomes" id="UP000247586"/>
    </source>
</evidence>
<feature type="transmembrane region" description="Helical" evidence="5">
    <location>
        <begin position="175"/>
        <end position="196"/>
    </location>
</feature>
<protein>
    <submittedName>
        <fullName evidence="7">S2P metalloprotease</fullName>
    </submittedName>
</protein>